<reference evidence="2 3" key="1">
    <citation type="journal article" date="2017" name="Mycologia">
        <title>Bifiguratus adelaidae, gen. et sp. nov., a new member of Mucoromycotina in endophytic and soil-dwelling habitats.</title>
        <authorList>
            <person name="Torres-Cruz T.J."/>
            <person name="Billingsley Tobias T.L."/>
            <person name="Almatruk M."/>
            <person name="Hesse C."/>
            <person name="Kuske C.R."/>
            <person name="Desiro A."/>
            <person name="Benucci G.M."/>
            <person name="Bonito G."/>
            <person name="Stajich J.E."/>
            <person name="Dunlap C."/>
            <person name="Arnold A.E."/>
            <person name="Porras-Alfaro A."/>
        </authorList>
    </citation>
    <scope>NUCLEOTIDE SEQUENCE [LARGE SCALE GENOMIC DNA]</scope>
    <source>
        <strain evidence="2 3">AZ0501</strain>
    </source>
</reference>
<dbReference type="Proteomes" id="UP000242875">
    <property type="component" value="Unassembled WGS sequence"/>
</dbReference>
<evidence type="ECO:0000313" key="2">
    <source>
        <dbReference type="EMBL" id="OZJ05380.1"/>
    </source>
</evidence>
<feature type="non-terminal residue" evidence="2">
    <location>
        <position position="1"/>
    </location>
</feature>
<name>A0A261Y423_9FUNG</name>
<gene>
    <name evidence="2" type="ORF">BZG36_01972</name>
</gene>
<evidence type="ECO:0000256" key="1">
    <source>
        <dbReference type="SAM" id="MobiDB-lite"/>
    </source>
</evidence>
<evidence type="ECO:0000313" key="3">
    <source>
        <dbReference type="Proteomes" id="UP000242875"/>
    </source>
</evidence>
<proteinExistence type="predicted"/>
<organism evidence="2 3">
    <name type="scientific">Bifiguratus adelaidae</name>
    <dbReference type="NCBI Taxonomy" id="1938954"/>
    <lineage>
        <taxon>Eukaryota</taxon>
        <taxon>Fungi</taxon>
        <taxon>Fungi incertae sedis</taxon>
        <taxon>Mucoromycota</taxon>
        <taxon>Mucoromycotina</taxon>
        <taxon>Endogonomycetes</taxon>
        <taxon>Endogonales</taxon>
        <taxon>Endogonales incertae sedis</taxon>
        <taxon>Bifiguratus</taxon>
    </lineage>
</organism>
<dbReference type="AlphaFoldDB" id="A0A261Y423"/>
<dbReference type="EMBL" id="MVBO01000016">
    <property type="protein sequence ID" value="OZJ05380.1"/>
    <property type="molecule type" value="Genomic_DNA"/>
</dbReference>
<keyword evidence="3" id="KW-1185">Reference proteome</keyword>
<comment type="caution">
    <text evidence="2">The sequence shown here is derived from an EMBL/GenBank/DDBJ whole genome shotgun (WGS) entry which is preliminary data.</text>
</comment>
<protein>
    <submittedName>
        <fullName evidence="2">Uncharacterized protein</fullName>
    </submittedName>
</protein>
<feature type="compositionally biased region" description="Acidic residues" evidence="1">
    <location>
        <begin position="131"/>
        <end position="147"/>
    </location>
</feature>
<dbReference type="OrthoDB" id="2680802at2759"/>
<feature type="region of interest" description="Disordered" evidence="1">
    <location>
        <begin position="119"/>
        <end position="150"/>
    </location>
</feature>
<accession>A0A261Y423</accession>
<sequence>TTLTTVRGYTPEQALALNLQYKLENRRQVRLVLPRNRPVGNFETLEEIAHGLLGAIKGPYTPSRHIRAQCPPWGAWIRPRLLIDLDMAALDARSWEGSSAYRTGPVVDGSPPFKRSRQYLEKENEPPSNDIDAESGEAISEDQGDLETEAHKAQRTVTLVCLLGLLTKAQAPSF</sequence>